<evidence type="ECO:0000256" key="2">
    <source>
        <dbReference type="ARBA" id="ARBA00023125"/>
    </source>
</evidence>
<dbReference type="PANTHER" id="PTHR30055">
    <property type="entry name" value="HTH-TYPE TRANSCRIPTIONAL REGULATOR RUTR"/>
    <property type="match status" value="1"/>
</dbReference>
<sequence>MRIVRMPSQKSTQAIAPKRQRGRDRVAAILEAATQLFIDQGAAVTMTEIAARSGTAIGSLYRFFPTRDALVATLLERYTEDLHRALTELEARAATLAPDALADALLGLALDRKAERTAALVLVEITGDEALRARLREDMRQGVADILRQAGTVPAAQASAAAEAVVLLIKAAGSLALQPGSQSALDELRQLLRHYLEQRNRPR</sequence>
<evidence type="ECO:0000256" key="1">
    <source>
        <dbReference type="ARBA" id="ARBA00023015"/>
    </source>
</evidence>
<evidence type="ECO:0000259" key="5">
    <source>
        <dbReference type="PROSITE" id="PS50977"/>
    </source>
</evidence>
<evidence type="ECO:0000256" key="3">
    <source>
        <dbReference type="ARBA" id="ARBA00023163"/>
    </source>
</evidence>
<dbReference type="InterPro" id="IPR009057">
    <property type="entry name" value="Homeodomain-like_sf"/>
</dbReference>
<dbReference type="Pfam" id="PF00440">
    <property type="entry name" value="TetR_N"/>
    <property type="match status" value="1"/>
</dbReference>
<organism evidence="6 7">
    <name type="scientific">Pseudoxanthomonas winnipegensis</name>
    <dbReference type="NCBI Taxonomy" id="2480810"/>
    <lineage>
        <taxon>Bacteria</taxon>
        <taxon>Pseudomonadati</taxon>
        <taxon>Pseudomonadota</taxon>
        <taxon>Gammaproteobacteria</taxon>
        <taxon>Lysobacterales</taxon>
        <taxon>Lysobacteraceae</taxon>
        <taxon>Pseudoxanthomonas</taxon>
    </lineage>
</organism>
<keyword evidence="2 4" id="KW-0238">DNA-binding</keyword>
<name>A0A4Q8L927_9GAMM</name>
<dbReference type="SUPFAM" id="SSF46689">
    <property type="entry name" value="Homeodomain-like"/>
    <property type="match status" value="1"/>
</dbReference>
<dbReference type="PRINTS" id="PR00455">
    <property type="entry name" value="HTHTETR"/>
</dbReference>
<gene>
    <name evidence="6" type="ORF">EA661_18890</name>
</gene>
<protein>
    <submittedName>
        <fullName evidence="6">TetR/AcrR family transcriptional regulator</fullName>
    </submittedName>
</protein>
<dbReference type="Proteomes" id="UP000291286">
    <property type="component" value="Unassembled WGS sequence"/>
</dbReference>
<dbReference type="GO" id="GO:0000976">
    <property type="term" value="F:transcription cis-regulatory region binding"/>
    <property type="evidence" value="ECO:0007669"/>
    <property type="project" value="TreeGrafter"/>
</dbReference>
<dbReference type="InterPro" id="IPR050109">
    <property type="entry name" value="HTH-type_TetR-like_transc_reg"/>
</dbReference>
<dbReference type="Gene3D" id="1.10.357.10">
    <property type="entry name" value="Tetracycline Repressor, domain 2"/>
    <property type="match status" value="1"/>
</dbReference>
<keyword evidence="3" id="KW-0804">Transcription</keyword>
<dbReference type="PROSITE" id="PS50977">
    <property type="entry name" value="HTH_TETR_2"/>
    <property type="match status" value="1"/>
</dbReference>
<dbReference type="PANTHER" id="PTHR30055:SF234">
    <property type="entry name" value="HTH-TYPE TRANSCRIPTIONAL REGULATOR BETI"/>
    <property type="match status" value="1"/>
</dbReference>
<comment type="caution">
    <text evidence="6">The sequence shown here is derived from an EMBL/GenBank/DDBJ whole genome shotgun (WGS) entry which is preliminary data.</text>
</comment>
<evidence type="ECO:0000313" key="6">
    <source>
        <dbReference type="EMBL" id="TAA24758.1"/>
    </source>
</evidence>
<feature type="DNA-binding region" description="H-T-H motif" evidence="4">
    <location>
        <begin position="45"/>
        <end position="64"/>
    </location>
</feature>
<dbReference type="GO" id="GO:0003700">
    <property type="term" value="F:DNA-binding transcription factor activity"/>
    <property type="evidence" value="ECO:0007669"/>
    <property type="project" value="TreeGrafter"/>
</dbReference>
<evidence type="ECO:0000313" key="7">
    <source>
        <dbReference type="Proteomes" id="UP000291286"/>
    </source>
</evidence>
<dbReference type="AlphaFoldDB" id="A0A4Q8L927"/>
<reference evidence="6 7" key="1">
    <citation type="submission" date="2019-02" db="EMBL/GenBank/DDBJ databases">
        <title>WGS of Pseudoxanthomonas species novum from clinical isolates.</title>
        <authorList>
            <person name="Bernier A.-M."/>
            <person name="Bernard K."/>
            <person name="Vachon A."/>
        </authorList>
    </citation>
    <scope>NUCLEOTIDE SEQUENCE [LARGE SCALE GENOMIC DNA]</scope>
    <source>
        <strain evidence="6 7">NML171202</strain>
    </source>
</reference>
<feature type="domain" description="HTH tetR-type" evidence="5">
    <location>
        <begin position="23"/>
        <end position="82"/>
    </location>
</feature>
<evidence type="ECO:0000256" key="4">
    <source>
        <dbReference type="PROSITE-ProRule" id="PRU00335"/>
    </source>
</evidence>
<keyword evidence="1" id="KW-0805">Transcription regulation</keyword>
<dbReference type="InterPro" id="IPR001647">
    <property type="entry name" value="HTH_TetR"/>
</dbReference>
<dbReference type="EMBL" id="SHMB01000011">
    <property type="protein sequence ID" value="TAA24758.1"/>
    <property type="molecule type" value="Genomic_DNA"/>
</dbReference>
<accession>A0A4Q8L927</accession>
<proteinExistence type="predicted"/>